<keyword evidence="2" id="KW-1185">Reference proteome</keyword>
<evidence type="ECO:0000313" key="1">
    <source>
        <dbReference type="EMBL" id="KAJ7561978.1"/>
    </source>
</evidence>
<protein>
    <submittedName>
        <fullName evidence="1">Uncharacterized protein</fullName>
    </submittedName>
</protein>
<organism evidence="1 2">
    <name type="scientific">Diphasiastrum complanatum</name>
    <name type="common">Issler's clubmoss</name>
    <name type="synonym">Lycopodium complanatum</name>
    <dbReference type="NCBI Taxonomy" id="34168"/>
    <lineage>
        <taxon>Eukaryota</taxon>
        <taxon>Viridiplantae</taxon>
        <taxon>Streptophyta</taxon>
        <taxon>Embryophyta</taxon>
        <taxon>Tracheophyta</taxon>
        <taxon>Lycopodiopsida</taxon>
        <taxon>Lycopodiales</taxon>
        <taxon>Lycopodiaceae</taxon>
        <taxon>Lycopodioideae</taxon>
        <taxon>Diphasiastrum</taxon>
    </lineage>
</organism>
<reference evidence="2" key="1">
    <citation type="journal article" date="2024" name="Proc. Natl. Acad. Sci. U.S.A.">
        <title>Extraordinary preservation of gene collinearity over three hundred million years revealed in homosporous lycophytes.</title>
        <authorList>
            <person name="Li C."/>
            <person name="Wickell D."/>
            <person name="Kuo L.Y."/>
            <person name="Chen X."/>
            <person name="Nie B."/>
            <person name="Liao X."/>
            <person name="Peng D."/>
            <person name="Ji J."/>
            <person name="Jenkins J."/>
            <person name="Williams M."/>
            <person name="Shu S."/>
            <person name="Plott C."/>
            <person name="Barry K."/>
            <person name="Rajasekar S."/>
            <person name="Grimwood J."/>
            <person name="Han X."/>
            <person name="Sun S."/>
            <person name="Hou Z."/>
            <person name="He W."/>
            <person name="Dai G."/>
            <person name="Sun C."/>
            <person name="Schmutz J."/>
            <person name="Leebens-Mack J.H."/>
            <person name="Li F.W."/>
            <person name="Wang L."/>
        </authorList>
    </citation>
    <scope>NUCLEOTIDE SEQUENCE [LARGE SCALE GENOMIC DNA]</scope>
    <source>
        <strain evidence="2">cv. PW_Plant_1</strain>
    </source>
</reference>
<dbReference type="EMBL" id="CM055094">
    <property type="protein sequence ID" value="KAJ7561978.1"/>
    <property type="molecule type" value="Genomic_DNA"/>
</dbReference>
<name>A0ACC2E643_DIPCM</name>
<sequence length="583" mass="62593">MGLERVLWANNCQSCAVGSLEVRAEQGFGVEGCRRSTSIKISGAGSAGELSRHGGGGGWDAVRKFAGWNGLRSSKGYLGLSSFSHSSKDFATSIQFNERRDRRTSLSRCDSLNESSKEGKAESQAAAFRRLLATPGLHLGPASHDALSAKLVEQAGFSFTFMSGFAVSAVRLALPDTGLISYGEIIDQGRQITSAVSIPVIGDGDNGYGNALNVKRTVKGYIQAGFAGILLEDQVSPKACGHTQGRRVVSREEAITRIRAASDACKEALSEFVIIARTDARQAISLEEALWRVEAFAEAGADVLFVDALSSKEEMIAFCKVCQKVPKMANMLEGGGRTPLLTPLELENIGFKIVAYPLSLLGVSIRAMQDALLALKSGRFPRPGSLPSFDEIKDVVGFNSYYKEEEHYSLVYPTIIPPAEATDPAQSQEDISSLNMTEERVTDRTLNSIAEQTVGPWGVKSGSEDSTVASDQEQPSKETEATYIIPNVIENADGSNRRSSQPGIWSRVLRVKITGSGGLVKLDVRIPAGFLDGLTRTVPGIAGFNIGSLVNEAASNMDGKFKSGQQLVDIMDRGGDRFQVFLE</sequence>
<evidence type="ECO:0000313" key="2">
    <source>
        <dbReference type="Proteomes" id="UP001162992"/>
    </source>
</evidence>
<comment type="caution">
    <text evidence="1">The sequence shown here is derived from an EMBL/GenBank/DDBJ whole genome shotgun (WGS) entry which is preliminary data.</text>
</comment>
<gene>
    <name evidence="1" type="ORF">O6H91_03G050800</name>
</gene>
<dbReference type="Proteomes" id="UP001162992">
    <property type="component" value="Chromosome 3"/>
</dbReference>
<proteinExistence type="predicted"/>
<accession>A0ACC2E643</accession>